<keyword evidence="1" id="KW-0808">Transferase</keyword>
<dbReference type="RefSeq" id="WP_022540974.1">
    <property type="nucleotide sequence ID" value="NC_022521.1"/>
</dbReference>
<organism evidence="1 2">
    <name type="scientific">Aeropyrum camini SY1 = JCM 12091</name>
    <dbReference type="NCBI Taxonomy" id="1198449"/>
    <lineage>
        <taxon>Archaea</taxon>
        <taxon>Thermoproteota</taxon>
        <taxon>Thermoprotei</taxon>
        <taxon>Desulfurococcales</taxon>
        <taxon>Desulfurococcaceae</taxon>
        <taxon>Aeropyrum</taxon>
    </lineage>
</organism>
<dbReference type="EMBL" id="AP012489">
    <property type="protein sequence ID" value="BAN89694.1"/>
    <property type="molecule type" value="Genomic_DNA"/>
</dbReference>
<dbReference type="eggNOG" id="arCOG15019">
    <property type="taxonomic scope" value="Archaea"/>
</dbReference>
<sequence>MQRTRRLVSAVLLTIRALGLIVRLGVVYIRLRIRLGLWRTVSKIQFKRKTRMLPKSLARELSEEYERFVNSMRLPGLAGLTRVRPPVLARPERRRSKHGR</sequence>
<dbReference type="KEGG" id="acj:ACAM_0225"/>
<keyword evidence="1" id="KW-0032">Aminotransferase</keyword>
<keyword evidence="2" id="KW-1185">Reference proteome</keyword>
<gene>
    <name evidence="1" type="ORF">ACAM_0225</name>
</gene>
<protein>
    <submittedName>
        <fullName evidence="1">4-aminobutyrate aminotransferase</fullName>
    </submittedName>
</protein>
<evidence type="ECO:0000313" key="2">
    <source>
        <dbReference type="Proteomes" id="UP000016887"/>
    </source>
</evidence>
<accession>U3TEE8</accession>
<dbReference type="OrthoDB" id="383689at2157"/>
<dbReference type="GO" id="GO:0008483">
    <property type="term" value="F:transaminase activity"/>
    <property type="evidence" value="ECO:0007669"/>
    <property type="project" value="UniProtKB-KW"/>
</dbReference>
<dbReference type="AlphaFoldDB" id="U3TEE8"/>
<dbReference type="GeneID" id="17109758"/>
<name>U3TEE8_9CREN</name>
<dbReference type="Proteomes" id="UP000016887">
    <property type="component" value="Chromosome"/>
</dbReference>
<dbReference type="STRING" id="1198449.ACAM_0225"/>
<reference evidence="1 2" key="1">
    <citation type="journal article" date="2013" name="Appl. Environ. Microbiol.">
        <title>Variation of the Virus-Related Elements within Syntenic Genomes of the Hyperthermophilic Archaeon Aeropyrum.</title>
        <authorList>
            <person name="Daifuku T."/>
            <person name="Yoshida T."/>
            <person name="Kitamura T."/>
            <person name="Kawaichi S."/>
            <person name="Inoue T."/>
            <person name="Nomura K."/>
            <person name="Yoshida Y."/>
            <person name="Kuno S."/>
            <person name="Sako Y."/>
        </authorList>
    </citation>
    <scope>NUCLEOTIDE SEQUENCE [LARGE SCALE GENOMIC DNA]</scope>
    <source>
        <strain evidence="1 2">SY1</strain>
    </source>
</reference>
<evidence type="ECO:0000313" key="1">
    <source>
        <dbReference type="EMBL" id="BAN89694.1"/>
    </source>
</evidence>
<proteinExistence type="predicted"/>